<evidence type="ECO:0000256" key="2">
    <source>
        <dbReference type="ARBA" id="ARBA00022692"/>
    </source>
</evidence>
<dbReference type="EMBL" id="JAIZAY010000010">
    <property type="protein sequence ID" value="KAJ8035014.1"/>
    <property type="molecule type" value="Genomic_DNA"/>
</dbReference>
<evidence type="ECO:0000256" key="1">
    <source>
        <dbReference type="ARBA" id="ARBA00004141"/>
    </source>
</evidence>
<accession>A0A9Q1BYT2</accession>
<dbReference type="AlphaFoldDB" id="A0A9Q1BYT2"/>
<keyword evidence="3 6" id="KW-1133">Transmembrane helix</keyword>
<feature type="transmembrane region" description="Helical" evidence="6">
    <location>
        <begin position="220"/>
        <end position="239"/>
    </location>
</feature>
<name>A0A9Q1BYT2_HOLLE</name>
<feature type="transmembrane region" description="Helical" evidence="6">
    <location>
        <begin position="246"/>
        <end position="268"/>
    </location>
</feature>
<evidence type="ECO:0000259" key="7">
    <source>
        <dbReference type="Pfam" id="PF00892"/>
    </source>
</evidence>
<feature type="transmembrane region" description="Helical" evidence="6">
    <location>
        <begin position="132"/>
        <end position="153"/>
    </location>
</feature>
<dbReference type="OrthoDB" id="306876at2759"/>
<feature type="compositionally biased region" description="Polar residues" evidence="5">
    <location>
        <begin position="1"/>
        <end position="27"/>
    </location>
</feature>
<feature type="domain" description="EamA" evidence="7">
    <location>
        <begin position="282"/>
        <end position="415"/>
    </location>
</feature>
<feature type="transmembrane region" description="Helical" evidence="6">
    <location>
        <begin position="280"/>
        <end position="301"/>
    </location>
</feature>
<gene>
    <name evidence="8" type="ORF">HOLleu_22088</name>
</gene>
<evidence type="ECO:0000256" key="6">
    <source>
        <dbReference type="SAM" id="Phobius"/>
    </source>
</evidence>
<reference evidence="8" key="1">
    <citation type="submission" date="2021-10" db="EMBL/GenBank/DDBJ databases">
        <title>Tropical sea cucumber genome reveals ecological adaptation and Cuvierian tubules defense mechanism.</title>
        <authorList>
            <person name="Chen T."/>
        </authorList>
    </citation>
    <scope>NUCLEOTIDE SEQUENCE</scope>
    <source>
        <strain evidence="8">Nanhai2018</strain>
        <tissue evidence="8">Muscle</tissue>
    </source>
</reference>
<sequence>MTGEMSNKQPGKKSQSVEVDFDQQTDNILPDTPKSPEEDVILKASRHLDEIFMASNCNFANQAFASEETPQRDQTEDDLQLNIETTESLSSKSSCRNEKNHDDHDVKTSGRFCGIWSSVEGTSRLFYRQRGLLLAICSAFCFSVKAMFLEILTKTMHPFQIAVMIMPMLILGPLLYLTYKRIPVPKGCILYRWLLLSGIGLSAYLSLFTLSISKMNVADAVTIAYTSIVFVGILSWIFLKETPTLYYVMFSLLSFLGVVFIARPPFIFGNELGKSKAFDLLMGTGFALGAALSIGVVLTAVRKQTKLSIHTTISMLCNALMVVLTNVIFCTATRSWNTPSTSDFLYATGAGSSYFFGQLTLYLALKFETATFVNIVIIIEIVFTFLWQFSFLHIHPVWTSYVGAFFVVAACIGMTLKEKRQTPAIGGDNTPHEGLGVTTSEGKSYIAS</sequence>
<feature type="region of interest" description="Disordered" evidence="5">
    <location>
        <begin position="1"/>
        <end position="38"/>
    </location>
</feature>
<feature type="transmembrane region" description="Helical" evidence="6">
    <location>
        <begin position="189"/>
        <end position="208"/>
    </location>
</feature>
<protein>
    <submittedName>
        <fullName evidence="8">Solute carrier family 35 member G1</fullName>
    </submittedName>
</protein>
<evidence type="ECO:0000313" key="8">
    <source>
        <dbReference type="EMBL" id="KAJ8035014.1"/>
    </source>
</evidence>
<evidence type="ECO:0000313" key="9">
    <source>
        <dbReference type="Proteomes" id="UP001152320"/>
    </source>
</evidence>
<dbReference type="GO" id="GO:0016020">
    <property type="term" value="C:membrane"/>
    <property type="evidence" value="ECO:0007669"/>
    <property type="project" value="UniProtKB-SubCell"/>
</dbReference>
<feature type="transmembrane region" description="Helical" evidence="6">
    <location>
        <begin position="344"/>
        <end position="365"/>
    </location>
</feature>
<keyword evidence="9" id="KW-1185">Reference proteome</keyword>
<feature type="transmembrane region" description="Helical" evidence="6">
    <location>
        <begin position="313"/>
        <end position="332"/>
    </location>
</feature>
<dbReference type="Proteomes" id="UP001152320">
    <property type="component" value="Chromosome 10"/>
</dbReference>
<evidence type="ECO:0000256" key="5">
    <source>
        <dbReference type="SAM" id="MobiDB-lite"/>
    </source>
</evidence>
<evidence type="ECO:0000256" key="4">
    <source>
        <dbReference type="ARBA" id="ARBA00023136"/>
    </source>
</evidence>
<keyword evidence="4 6" id="KW-0472">Membrane</keyword>
<evidence type="ECO:0000256" key="3">
    <source>
        <dbReference type="ARBA" id="ARBA00022989"/>
    </source>
</evidence>
<organism evidence="8 9">
    <name type="scientific">Holothuria leucospilota</name>
    <name type="common">Black long sea cucumber</name>
    <name type="synonym">Mertensiothuria leucospilota</name>
    <dbReference type="NCBI Taxonomy" id="206669"/>
    <lineage>
        <taxon>Eukaryota</taxon>
        <taxon>Metazoa</taxon>
        <taxon>Echinodermata</taxon>
        <taxon>Eleutherozoa</taxon>
        <taxon>Echinozoa</taxon>
        <taxon>Holothuroidea</taxon>
        <taxon>Aspidochirotacea</taxon>
        <taxon>Aspidochirotida</taxon>
        <taxon>Holothuriidae</taxon>
        <taxon>Holothuria</taxon>
    </lineage>
</organism>
<proteinExistence type="predicted"/>
<dbReference type="Pfam" id="PF00892">
    <property type="entry name" value="EamA"/>
    <property type="match status" value="2"/>
</dbReference>
<dbReference type="SUPFAM" id="SSF103481">
    <property type="entry name" value="Multidrug resistance efflux transporter EmrE"/>
    <property type="match status" value="2"/>
</dbReference>
<keyword evidence="2 6" id="KW-0812">Transmembrane</keyword>
<dbReference type="PANTHER" id="PTHR22911:SF6">
    <property type="entry name" value="SOLUTE CARRIER FAMILY 35 MEMBER G1"/>
    <property type="match status" value="1"/>
</dbReference>
<dbReference type="InterPro" id="IPR037185">
    <property type="entry name" value="EmrE-like"/>
</dbReference>
<feature type="transmembrane region" description="Helical" evidence="6">
    <location>
        <begin position="159"/>
        <end position="177"/>
    </location>
</feature>
<feature type="domain" description="EamA" evidence="7">
    <location>
        <begin position="130"/>
        <end position="262"/>
    </location>
</feature>
<comment type="subcellular location">
    <subcellularLocation>
        <location evidence="1">Membrane</location>
        <topology evidence="1">Multi-pass membrane protein</topology>
    </subcellularLocation>
</comment>
<feature type="transmembrane region" description="Helical" evidence="6">
    <location>
        <begin position="372"/>
        <end position="392"/>
    </location>
</feature>
<feature type="transmembrane region" description="Helical" evidence="6">
    <location>
        <begin position="398"/>
        <end position="416"/>
    </location>
</feature>
<dbReference type="PANTHER" id="PTHR22911">
    <property type="entry name" value="ACYL-MALONYL CONDENSING ENZYME-RELATED"/>
    <property type="match status" value="1"/>
</dbReference>
<comment type="caution">
    <text evidence="8">The sequence shown here is derived from an EMBL/GenBank/DDBJ whole genome shotgun (WGS) entry which is preliminary data.</text>
</comment>
<dbReference type="InterPro" id="IPR000620">
    <property type="entry name" value="EamA_dom"/>
</dbReference>